<evidence type="ECO:0000313" key="5">
    <source>
        <dbReference type="Proteomes" id="UP001056012"/>
    </source>
</evidence>
<dbReference type="EC" id="3.1.4.11" evidence="1"/>
<dbReference type="InterPro" id="IPR017946">
    <property type="entry name" value="PLC-like_Pdiesterase_TIM-brl"/>
</dbReference>
<keyword evidence="1" id="KW-0378">Hydrolase</keyword>
<feature type="region of interest" description="Disordered" evidence="2">
    <location>
        <begin position="297"/>
        <end position="327"/>
    </location>
</feature>
<dbReference type="Proteomes" id="UP001056012">
    <property type="component" value="Chromosome 1"/>
</dbReference>
<dbReference type="SUPFAM" id="SSF51695">
    <property type="entry name" value="PLC-like phosphodiesterases"/>
    <property type="match status" value="1"/>
</dbReference>
<dbReference type="PANTHER" id="PTHR10336:SF82">
    <property type="entry name" value="PHOSPHOINOSITIDE PHOSPHOLIPASE C"/>
    <property type="match status" value="1"/>
</dbReference>
<sequence length="1113" mass="123898">MIERDRSSLLQNGHTNFNELLLNHLSQIFRQNAGPDNQWNEDHVRVFLENVQLESFSNRLGAVPSNTGLDFSEFLKYMSSPDADAQAPTLKEDLSLSLSNYFISSSHNTYLTGNQFTSDSSTKAYVDVLLRGCRCIEIDVWDGKEFFIHENEEGSSEQMRPLKRREKLGIQLAKWVLETFEKPENVDMYGTVNDRMGEIIHAEPRVLHGFTLTKEILFRDVCNTVKRYAFLASDLPLIVSLEVHCTPLQQAIMVNIMEEAWKEFLLPTPDTEPDSLPSPVDLKRKILIKVKHVPSEKTTSPITSDKESTHSLDVQTSAQGNRPKNANTANIIPRLSQLGIYTRGVSFKSIKQPEASMPNHIFSLSEPSAIKLHGTQPLELFYHNRNFLMRTYPAGTRVDSLNFDPNPFWRMGIQIVALNWQTWDVGMMLNEGMFSGTDGYVLKPKGYRSSDEATSLHEEPDIPQVTLDQLAIKILAVQDIPIDKTSDNPNGPRPYVKVELHTDAYISSPIQYDNESGHAKGTKYRAQTTHRRGTSSDFGGELLEFTNVECVIPELAFVSFIVMDDVNGSQSPIELNATPVLEHAANLGPSTTSPEDILGVEEHTSPSFDGDLMAFDAIDAIDIDFNPFSGFNFQDPATALAIYGTSNNSAAVALPKPNTLVSSSSSVDPDSEPSSIVFPLTPDVNIDVPLMPTLRAFMTAASLLNIVSNIFDPFALHTSPPTPHPSLPPNLHPVRAQILIPHHPALDIIPWPSVREKLICMLHLPSSQRPPIARGTRGEAIQRIIDDIDDYSSGWRVHGNTAGWSSHHEMAEESWEIDITYLVRPGRKPAFLAPKQLYAYNTNELHTFSSYHVIESVAEVKGETFAFIFDTLDGHTARSENGVATIRSVGDLINESQNNYNLRVPKSRLLMAASMLGHQPTPRISVPATANKDLVAKADMLYATAMPGVGLLIVNTQTALIKKVSAIYDLNGVLVISTLPAFIIGPFQPISILQLVVWDIDGFGPFSRLRSNTKLWSLLLRAQTEILRLPRHGWTGWFLSLVMGGWATEKVMTLPIEGSKPLVYHEFNAFHHGGKVAKQDLVIMEELLHDGEQSGTKMEALREIVTRARALRS</sequence>
<feature type="domain" description="PI-PLC Y-box" evidence="3">
    <location>
        <begin position="335"/>
        <end position="448"/>
    </location>
</feature>
<evidence type="ECO:0000256" key="1">
    <source>
        <dbReference type="RuleBase" id="RU361133"/>
    </source>
</evidence>
<dbReference type="Pfam" id="PF00388">
    <property type="entry name" value="PI-PLC-X"/>
    <property type="match status" value="1"/>
</dbReference>
<dbReference type="OrthoDB" id="269822at2759"/>
<dbReference type="GO" id="GO:0016042">
    <property type="term" value="P:lipid catabolic process"/>
    <property type="evidence" value="ECO:0007669"/>
    <property type="project" value="UniProtKB-KW"/>
</dbReference>
<dbReference type="InterPro" id="IPR001192">
    <property type="entry name" value="PI-PLC_fam"/>
</dbReference>
<dbReference type="Gene3D" id="3.20.20.190">
    <property type="entry name" value="Phosphatidylinositol (PI) phosphodiesterase"/>
    <property type="match status" value="1"/>
</dbReference>
<dbReference type="PANTHER" id="PTHR10336">
    <property type="entry name" value="PHOSPHOINOSITIDE-SPECIFIC PHOSPHOLIPASE C FAMILY PROTEIN"/>
    <property type="match status" value="1"/>
</dbReference>
<comment type="catalytic activity">
    <reaction evidence="1">
        <text>a 1,2-diacyl-sn-glycero-3-phospho-(1D-myo-inositol-4,5-bisphosphate) + H2O = 1D-myo-inositol 1,4,5-trisphosphate + a 1,2-diacyl-sn-glycerol + H(+)</text>
        <dbReference type="Rhea" id="RHEA:33179"/>
        <dbReference type="ChEBI" id="CHEBI:15377"/>
        <dbReference type="ChEBI" id="CHEBI:15378"/>
        <dbReference type="ChEBI" id="CHEBI:17815"/>
        <dbReference type="ChEBI" id="CHEBI:58456"/>
        <dbReference type="ChEBI" id="CHEBI:203600"/>
        <dbReference type="EC" id="3.1.4.11"/>
    </reaction>
</comment>
<keyword evidence="1" id="KW-0443">Lipid metabolism</keyword>
<dbReference type="SMART" id="SM00148">
    <property type="entry name" value="PLCXc"/>
    <property type="match status" value="1"/>
</dbReference>
<accession>A0A9Q9DP08</accession>
<evidence type="ECO:0000256" key="2">
    <source>
        <dbReference type="SAM" id="MobiDB-lite"/>
    </source>
</evidence>
<name>A0A9Q9DP08_CURCL</name>
<keyword evidence="1" id="KW-0442">Lipid degradation</keyword>
<dbReference type="Pfam" id="PF00387">
    <property type="entry name" value="PI-PLC-Y"/>
    <property type="match status" value="1"/>
</dbReference>
<dbReference type="EMBL" id="CP089274">
    <property type="protein sequence ID" value="USP74618.1"/>
    <property type="molecule type" value="Genomic_DNA"/>
</dbReference>
<feature type="compositionally biased region" description="Polar residues" evidence="2">
    <location>
        <begin position="311"/>
        <end position="327"/>
    </location>
</feature>
<organism evidence="4 5">
    <name type="scientific">Curvularia clavata</name>
    <dbReference type="NCBI Taxonomy" id="95742"/>
    <lineage>
        <taxon>Eukaryota</taxon>
        <taxon>Fungi</taxon>
        <taxon>Dikarya</taxon>
        <taxon>Ascomycota</taxon>
        <taxon>Pezizomycotina</taxon>
        <taxon>Dothideomycetes</taxon>
        <taxon>Pleosporomycetidae</taxon>
        <taxon>Pleosporales</taxon>
        <taxon>Pleosporineae</taxon>
        <taxon>Pleosporaceae</taxon>
        <taxon>Curvularia</taxon>
    </lineage>
</organism>
<dbReference type="GO" id="GO:0051209">
    <property type="term" value="P:release of sequestered calcium ion into cytosol"/>
    <property type="evidence" value="ECO:0007669"/>
    <property type="project" value="TreeGrafter"/>
</dbReference>
<evidence type="ECO:0000259" key="3">
    <source>
        <dbReference type="PROSITE" id="PS50008"/>
    </source>
</evidence>
<dbReference type="PROSITE" id="PS50007">
    <property type="entry name" value="PIPLC_X_DOMAIN"/>
    <property type="match status" value="1"/>
</dbReference>
<gene>
    <name evidence="4" type="ORF">yc1106_01892</name>
</gene>
<dbReference type="VEuPathDB" id="FungiDB:yc1106_01892"/>
<dbReference type="Pfam" id="PF23617">
    <property type="entry name" value="EF-hand_15"/>
    <property type="match status" value="1"/>
</dbReference>
<dbReference type="PROSITE" id="PS50008">
    <property type="entry name" value="PIPLC_Y_DOMAIN"/>
    <property type="match status" value="1"/>
</dbReference>
<dbReference type="GO" id="GO:0048015">
    <property type="term" value="P:phosphatidylinositol-mediated signaling"/>
    <property type="evidence" value="ECO:0007669"/>
    <property type="project" value="TreeGrafter"/>
</dbReference>
<protein>
    <recommendedName>
        <fullName evidence="1">Phosphoinositide phospholipase C</fullName>
        <ecNumber evidence="1">3.1.4.11</ecNumber>
    </recommendedName>
</protein>
<dbReference type="InterPro" id="IPR056584">
    <property type="entry name" value="EF-hand_15"/>
</dbReference>
<dbReference type="InterPro" id="IPR000909">
    <property type="entry name" value="PLipase_C_PInositol-sp_X_dom"/>
</dbReference>
<proteinExistence type="predicted"/>
<dbReference type="CDD" id="cd08598">
    <property type="entry name" value="PI-PLC1c_yeast"/>
    <property type="match status" value="1"/>
</dbReference>
<dbReference type="InterPro" id="IPR001711">
    <property type="entry name" value="PLipase_C_Pinositol-sp_Y"/>
</dbReference>
<reference evidence="4" key="1">
    <citation type="submission" date="2021-12" db="EMBL/GenBank/DDBJ databases">
        <title>Curvularia clavata genome.</title>
        <authorList>
            <person name="Cao Y."/>
        </authorList>
    </citation>
    <scope>NUCLEOTIDE SEQUENCE</scope>
    <source>
        <strain evidence="4">Yc1106</strain>
    </source>
</reference>
<dbReference type="InterPro" id="IPR021833">
    <property type="entry name" value="DUF3425"/>
</dbReference>
<dbReference type="PRINTS" id="PR00390">
    <property type="entry name" value="PHPHLIPASEC"/>
</dbReference>
<dbReference type="Pfam" id="PF11905">
    <property type="entry name" value="DUF3425"/>
    <property type="match status" value="1"/>
</dbReference>
<dbReference type="InterPro" id="IPR035892">
    <property type="entry name" value="C2_domain_sf"/>
</dbReference>
<dbReference type="Gene3D" id="2.60.40.150">
    <property type="entry name" value="C2 domain"/>
    <property type="match status" value="1"/>
</dbReference>
<dbReference type="SMART" id="SM00149">
    <property type="entry name" value="PLCYc"/>
    <property type="match status" value="1"/>
</dbReference>
<dbReference type="GO" id="GO:0004435">
    <property type="term" value="F:phosphatidylinositol-4,5-bisphosphate phospholipase C activity"/>
    <property type="evidence" value="ECO:0007669"/>
    <property type="project" value="UniProtKB-EC"/>
</dbReference>
<dbReference type="AlphaFoldDB" id="A0A9Q9DP08"/>
<evidence type="ECO:0000313" key="4">
    <source>
        <dbReference type="EMBL" id="USP74618.1"/>
    </source>
</evidence>
<keyword evidence="5" id="KW-1185">Reference proteome</keyword>